<comment type="caution">
    <text evidence="2">The sequence shown here is derived from an EMBL/GenBank/DDBJ whole genome shotgun (WGS) entry which is preliminary data.</text>
</comment>
<feature type="region of interest" description="Disordered" evidence="1">
    <location>
        <begin position="1"/>
        <end position="78"/>
    </location>
</feature>
<dbReference type="AlphaFoldDB" id="A0AAW0GB02"/>
<dbReference type="Proteomes" id="UP001385951">
    <property type="component" value="Unassembled WGS sequence"/>
</dbReference>
<protein>
    <submittedName>
        <fullName evidence="2">Uncharacterized protein</fullName>
    </submittedName>
</protein>
<organism evidence="2 3">
    <name type="scientific">Cerrena zonata</name>
    <dbReference type="NCBI Taxonomy" id="2478898"/>
    <lineage>
        <taxon>Eukaryota</taxon>
        <taxon>Fungi</taxon>
        <taxon>Dikarya</taxon>
        <taxon>Basidiomycota</taxon>
        <taxon>Agaricomycotina</taxon>
        <taxon>Agaricomycetes</taxon>
        <taxon>Polyporales</taxon>
        <taxon>Cerrenaceae</taxon>
        <taxon>Cerrena</taxon>
    </lineage>
</organism>
<evidence type="ECO:0000313" key="2">
    <source>
        <dbReference type="EMBL" id="KAK7686791.1"/>
    </source>
</evidence>
<dbReference type="Gene3D" id="1.20.5.170">
    <property type="match status" value="1"/>
</dbReference>
<name>A0AAW0GB02_9APHY</name>
<sequence>MSDIEKESTIDANAAPSINVTKDNGETKEHISNEEHSNGDNATEGAQVIASGDAQVHASGEVQRNGDMSDDKDPDQSDKINQILDLKFKINLLINNIRDTSKLCDKYNNENSYLKEYIGTLMNSNDIKK</sequence>
<keyword evidence="3" id="KW-1185">Reference proteome</keyword>
<feature type="compositionally biased region" description="Basic and acidic residues" evidence="1">
    <location>
        <begin position="67"/>
        <end position="78"/>
    </location>
</feature>
<gene>
    <name evidence="2" type="ORF">QCA50_009862</name>
</gene>
<evidence type="ECO:0000313" key="3">
    <source>
        <dbReference type="Proteomes" id="UP001385951"/>
    </source>
</evidence>
<evidence type="ECO:0000256" key="1">
    <source>
        <dbReference type="SAM" id="MobiDB-lite"/>
    </source>
</evidence>
<accession>A0AAW0GB02</accession>
<feature type="compositionally biased region" description="Basic and acidic residues" evidence="1">
    <location>
        <begin position="23"/>
        <end position="38"/>
    </location>
</feature>
<dbReference type="EMBL" id="JASBNA010000015">
    <property type="protein sequence ID" value="KAK7686791.1"/>
    <property type="molecule type" value="Genomic_DNA"/>
</dbReference>
<proteinExistence type="predicted"/>
<reference evidence="2 3" key="1">
    <citation type="submission" date="2022-09" db="EMBL/GenBank/DDBJ databases">
        <authorList>
            <person name="Palmer J.M."/>
        </authorList>
    </citation>
    <scope>NUCLEOTIDE SEQUENCE [LARGE SCALE GENOMIC DNA]</scope>
    <source>
        <strain evidence="2 3">DSM 7382</strain>
    </source>
</reference>